<keyword evidence="7" id="KW-0479">Metal-binding</keyword>
<dbReference type="Pfam" id="PF02789">
    <property type="entry name" value="Peptidase_M17_N"/>
    <property type="match status" value="1"/>
</dbReference>
<dbReference type="Gene3D" id="3.40.630.10">
    <property type="entry name" value="Zn peptidases"/>
    <property type="match status" value="1"/>
</dbReference>
<comment type="cofactor">
    <cofactor evidence="7">
        <name>Mn(2+)</name>
        <dbReference type="ChEBI" id="CHEBI:29035"/>
    </cofactor>
    <text evidence="7">Binds 2 manganese ions per subunit.</text>
</comment>
<keyword evidence="7" id="KW-0963">Cytoplasm</keyword>
<evidence type="ECO:0000313" key="10">
    <source>
        <dbReference type="EMBL" id="MBM3330284.1"/>
    </source>
</evidence>
<feature type="binding site" evidence="7">
    <location>
        <position position="268"/>
    </location>
    <ligand>
        <name>Mn(2+)</name>
        <dbReference type="ChEBI" id="CHEBI:29035"/>
        <label>2</label>
    </ligand>
</feature>
<dbReference type="NCBIfam" id="NF002073">
    <property type="entry name" value="PRK00913.1-2"/>
    <property type="match status" value="1"/>
</dbReference>
<dbReference type="HAMAP" id="MF_00181">
    <property type="entry name" value="Cytosol_peptidase_M17"/>
    <property type="match status" value="1"/>
</dbReference>
<evidence type="ECO:0000256" key="1">
    <source>
        <dbReference type="ARBA" id="ARBA00000135"/>
    </source>
</evidence>
<dbReference type="InterPro" id="IPR000819">
    <property type="entry name" value="Peptidase_M17_C"/>
</dbReference>
<dbReference type="GO" id="GO:0070006">
    <property type="term" value="F:metalloaminopeptidase activity"/>
    <property type="evidence" value="ECO:0007669"/>
    <property type="project" value="InterPro"/>
</dbReference>
<dbReference type="InterPro" id="IPR011356">
    <property type="entry name" value="Leucine_aapep/pepB"/>
</dbReference>
<dbReference type="EC" id="3.4.11.10" evidence="7"/>
<dbReference type="InterPro" id="IPR008283">
    <property type="entry name" value="Peptidase_M17_N"/>
</dbReference>
<feature type="binding site" evidence="7">
    <location>
        <position position="352"/>
    </location>
    <ligand>
        <name>Mn(2+)</name>
        <dbReference type="ChEBI" id="CHEBI:29035"/>
        <label>2</label>
    </ligand>
</feature>
<dbReference type="GO" id="GO:0030145">
    <property type="term" value="F:manganese ion binding"/>
    <property type="evidence" value="ECO:0007669"/>
    <property type="project" value="UniProtKB-UniRule"/>
</dbReference>
<feature type="binding site" evidence="7">
    <location>
        <position position="273"/>
    </location>
    <ligand>
        <name>Mn(2+)</name>
        <dbReference type="ChEBI" id="CHEBI:29035"/>
        <label>1</label>
    </ligand>
</feature>
<feature type="binding site" evidence="7">
    <location>
        <position position="350"/>
    </location>
    <ligand>
        <name>Mn(2+)</name>
        <dbReference type="ChEBI" id="CHEBI:29035"/>
        <label>1</label>
    </ligand>
</feature>
<feature type="binding site" evidence="7">
    <location>
        <position position="273"/>
    </location>
    <ligand>
        <name>Mn(2+)</name>
        <dbReference type="ChEBI" id="CHEBI:29035"/>
        <label>2</label>
    </ligand>
</feature>
<dbReference type="InterPro" id="IPR043472">
    <property type="entry name" value="Macro_dom-like"/>
</dbReference>
<name>A0A938BS58_UNCW3</name>
<dbReference type="EMBL" id="VGIR01000001">
    <property type="protein sequence ID" value="MBM3330284.1"/>
    <property type="molecule type" value="Genomic_DNA"/>
</dbReference>
<feature type="domain" description="Cytosol aminopeptidase" evidence="8">
    <location>
        <begin position="187"/>
        <end position="494"/>
    </location>
</feature>
<dbReference type="SUPFAM" id="SSF52949">
    <property type="entry name" value="Macro domain-like"/>
    <property type="match status" value="1"/>
</dbReference>
<dbReference type="InterPro" id="IPR023042">
    <property type="entry name" value="Peptidase_M17_leu_NH2_pept"/>
</dbReference>
<gene>
    <name evidence="7" type="primary">pepA</name>
    <name evidence="10" type="ORF">FJY68_00350</name>
</gene>
<feature type="binding site" evidence="7">
    <location>
        <position position="352"/>
    </location>
    <ligand>
        <name>Mn(2+)</name>
        <dbReference type="ChEBI" id="CHEBI:29035"/>
        <label>1</label>
    </ligand>
</feature>
<keyword evidence="5 7" id="KW-0645">Protease</keyword>
<evidence type="ECO:0000256" key="3">
    <source>
        <dbReference type="ARBA" id="ARBA00009528"/>
    </source>
</evidence>
<sequence>MPAEGADVRIDLTARKNWTGRVLVGFMFEGDKTPLAIPGEEGEGFAAVAAGEKFTGQLKKTSLLRAEAGAAKLILAGLGKRKEFELDRVRSATAKALKRAEDIGAESVGLLVHDAKEVRGELADFVASAVEGAILSSYRFDKYRTPKPDEAKPVGELVLVFANTKNLSAAMRKAVTEATVRSEAVCFARDLANEPPSPKPPEKMAEIAASLAKKGRITVQVMHKAELEKQGMGGILRVGAGSHQPPCLVHLTYAPAGRSKQTIVVIGKGITFDSGGISIKPSAGMEAMKDDMAGAGSVFGVFKWLGSVDVPVTVHGLAPFAENMPGGGAQKPGDVIRHFNDKTAEVISTDAEGRHLLADCLAYGSTLKPDLMIDIATLTGACVVALGDEYSALLGTDQRTIDRLVAIGKQQGEFFWQLPLPSRYMSHLRSKVADLKHTGKPGVAGTITAGLFLKEFVGEGVPWVHIDIAGPSFTREDWDYAPAGATGVPVRTIVALLKGL</sequence>
<dbReference type="EC" id="3.4.11.1" evidence="7"/>
<dbReference type="SUPFAM" id="SSF53187">
    <property type="entry name" value="Zn-dependent exopeptidases"/>
    <property type="match status" value="1"/>
</dbReference>
<comment type="caution">
    <text evidence="10">The sequence shown here is derived from an EMBL/GenBank/DDBJ whole genome shotgun (WGS) entry which is preliminary data.</text>
</comment>
<dbReference type="AlphaFoldDB" id="A0A938BS58"/>
<dbReference type="PANTHER" id="PTHR11963">
    <property type="entry name" value="LEUCINE AMINOPEPTIDASE-RELATED"/>
    <property type="match status" value="1"/>
</dbReference>
<evidence type="ECO:0000256" key="4">
    <source>
        <dbReference type="ARBA" id="ARBA00022438"/>
    </source>
</evidence>
<keyword evidence="4 7" id="KW-0031">Aminopeptidase</keyword>
<proteinExistence type="inferred from homology"/>
<organism evidence="10 11">
    <name type="scientific">candidate division WOR-3 bacterium</name>
    <dbReference type="NCBI Taxonomy" id="2052148"/>
    <lineage>
        <taxon>Bacteria</taxon>
        <taxon>Bacteria division WOR-3</taxon>
    </lineage>
</organism>
<dbReference type="PRINTS" id="PR00481">
    <property type="entry name" value="LAMNOPPTDASE"/>
</dbReference>
<feature type="domain" description="Peptidase M17 leucyl aminopeptidase N-terminal" evidence="9">
    <location>
        <begin position="45"/>
        <end position="147"/>
    </location>
</feature>
<feature type="active site" evidence="7">
    <location>
        <position position="280"/>
    </location>
</feature>
<feature type="active site" evidence="7">
    <location>
        <position position="354"/>
    </location>
</feature>
<comment type="subcellular location">
    <subcellularLocation>
        <location evidence="7">Cytoplasm</location>
    </subcellularLocation>
</comment>
<dbReference type="GO" id="GO:0005737">
    <property type="term" value="C:cytoplasm"/>
    <property type="evidence" value="ECO:0007669"/>
    <property type="project" value="UniProtKB-SubCell"/>
</dbReference>
<evidence type="ECO:0000259" key="9">
    <source>
        <dbReference type="Pfam" id="PF02789"/>
    </source>
</evidence>
<comment type="catalytic activity">
    <reaction evidence="1 7">
        <text>Release of an N-terminal amino acid, Xaa-|-Yaa-, in which Xaa is preferably Leu, but may be other amino acids including Pro although not Arg or Lys, and Yaa may be Pro. Amino acid amides and methyl esters are also readily hydrolyzed, but rates on arylamides are exceedingly low.</text>
        <dbReference type="EC" id="3.4.11.1"/>
    </reaction>
</comment>
<comment type="function">
    <text evidence="7">Presumably involved in the processing and regular turnover of intracellular proteins. Catalyzes the removal of unsubstituted N-terminal amino acids from various peptides.</text>
</comment>
<evidence type="ECO:0000259" key="8">
    <source>
        <dbReference type="Pfam" id="PF00883"/>
    </source>
</evidence>
<dbReference type="Gene3D" id="3.40.220.10">
    <property type="entry name" value="Leucine Aminopeptidase, subunit E, domain 1"/>
    <property type="match status" value="1"/>
</dbReference>
<dbReference type="PANTHER" id="PTHR11963:SF23">
    <property type="entry name" value="CYTOSOL AMINOPEPTIDASE"/>
    <property type="match status" value="1"/>
</dbReference>
<keyword evidence="7" id="KW-0464">Manganese</keyword>
<reference evidence="10" key="1">
    <citation type="submission" date="2019-03" db="EMBL/GenBank/DDBJ databases">
        <title>Lake Tanganyika Metagenome-Assembled Genomes (MAGs).</title>
        <authorList>
            <person name="Tran P."/>
        </authorList>
    </citation>
    <scope>NUCLEOTIDE SEQUENCE</scope>
    <source>
        <strain evidence="10">K_DeepCast_150m_m2_040</strain>
    </source>
</reference>
<protein>
    <recommendedName>
        <fullName evidence="7">Probable cytosol aminopeptidase</fullName>
        <ecNumber evidence="7">3.4.11.1</ecNumber>
    </recommendedName>
    <alternativeName>
        <fullName evidence="7">Leucine aminopeptidase</fullName>
        <shortName evidence="7">LAP</shortName>
        <ecNumber evidence="7">3.4.11.10</ecNumber>
    </alternativeName>
    <alternativeName>
        <fullName evidence="7">Leucyl aminopeptidase</fullName>
    </alternativeName>
</protein>
<dbReference type="Pfam" id="PF00883">
    <property type="entry name" value="Peptidase_M17"/>
    <property type="match status" value="1"/>
</dbReference>
<dbReference type="CDD" id="cd00433">
    <property type="entry name" value="Peptidase_M17"/>
    <property type="match status" value="1"/>
</dbReference>
<comment type="catalytic activity">
    <reaction evidence="2 7">
        <text>Release of an N-terminal amino acid, preferentially leucine, but not glutamic or aspartic acids.</text>
        <dbReference type="EC" id="3.4.11.10"/>
    </reaction>
</comment>
<keyword evidence="6 7" id="KW-0378">Hydrolase</keyword>
<evidence type="ECO:0000313" key="11">
    <source>
        <dbReference type="Proteomes" id="UP000779900"/>
    </source>
</evidence>
<evidence type="ECO:0000256" key="2">
    <source>
        <dbReference type="ARBA" id="ARBA00000967"/>
    </source>
</evidence>
<evidence type="ECO:0000256" key="6">
    <source>
        <dbReference type="ARBA" id="ARBA00022801"/>
    </source>
</evidence>
<dbReference type="GO" id="GO:0006508">
    <property type="term" value="P:proteolysis"/>
    <property type="evidence" value="ECO:0007669"/>
    <property type="project" value="UniProtKB-KW"/>
</dbReference>
<evidence type="ECO:0000256" key="5">
    <source>
        <dbReference type="ARBA" id="ARBA00022670"/>
    </source>
</evidence>
<evidence type="ECO:0000256" key="7">
    <source>
        <dbReference type="HAMAP-Rule" id="MF_00181"/>
    </source>
</evidence>
<accession>A0A938BS58</accession>
<feature type="binding site" evidence="7">
    <location>
        <position position="291"/>
    </location>
    <ligand>
        <name>Mn(2+)</name>
        <dbReference type="ChEBI" id="CHEBI:29035"/>
        <label>2</label>
    </ligand>
</feature>
<comment type="similarity">
    <text evidence="3 7">Belongs to the peptidase M17 family.</text>
</comment>
<dbReference type="Proteomes" id="UP000779900">
    <property type="component" value="Unassembled WGS sequence"/>
</dbReference>